<comment type="caution">
    <text evidence="1">The sequence shown here is derived from an EMBL/GenBank/DDBJ whole genome shotgun (WGS) entry which is preliminary data.</text>
</comment>
<proteinExistence type="predicted"/>
<dbReference type="OrthoDB" id="1932348at2759"/>
<dbReference type="Proteomes" id="UP000325315">
    <property type="component" value="Unassembled WGS sequence"/>
</dbReference>
<name>A0A5B6W7U3_9ROSI</name>
<gene>
    <name evidence="1" type="ORF">EPI10_011219</name>
</gene>
<accession>A0A5B6W7U3</accession>
<sequence length="82" mass="9379">MKPKKDIKEMSDRFTIIINGLKSYGKTYPNEEVVRNVLHSLPTSWEAKVTAIEEAKNLETFSLDVLIDSLLTHEMRLNNGSE</sequence>
<protein>
    <submittedName>
        <fullName evidence="1">UBN2 domain-containing protein</fullName>
    </submittedName>
</protein>
<dbReference type="EMBL" id="SMMG02000004">
    <property type="protein sequence ID" value="KAA3477324.1"/>
    <property type="molecule type" value="Genomic_DNA"/>
</dbReference>
<evidence type="ECO:0000313" key="2">
    <source>
        <dbReference type="Proteomes" id="UP000325315"/>
    </source>
</evidence>
<reference evidence="2" key="1">
    <citation type="journal article" date="2019" name="Plant Biotechnol. J.">
        <title>Genome sequencing of the Australian wild diploid species Gossypium australe highlights disease resistance and delayed gland morphogenesis.</title>
        <authorList>
            <person name="Cai Y."/>
            <person name="Cai X."/>
            <person name="Wang Q."/>
            <person name="Wang P."/>
            <person name="Zhang Y."/>
            <person name="Cai C."/>
            <person name="Xu Y."/>
            <person name="Wang K."/>
            <person name="Zhou Z."/>
            <person name="Wang C."/>
            <person name="Geng S."/>
            <person name="Li B."/>
            <person name="Dong Q."/>
            <person name="Hou Y."/>
            <person name="Wang H."/>
            <person name="Ai P."/>
            <person name="Liu Z."/>
            <person name="Yi F."/>
            <person name="Sun M."/>
            <person name="An G."/>
            <person name="Cheng J."/>
            <person name="Zhang Y."/>
            <person name="Shi Q."/>
            <person name="Xie Y."/>
            <person name="Shi X."/>
            <person name="Chang Y."/>
            <person name="Huang F."/>
            <person name="Chen Y."/>
            <person name="Hong S."/>
            <person name="Mi L."/>
            <person name="Sun Q."/>
            <person name="Zhang L."/>
            <person name="Zhou B."/>
            <person name="Peng R."/>
            <person name="Zhang X."/>
            <person name="Liu F."/>
        </authorList>
    </citation>
    <scope>NUCLEOTIDE SEQUENCE [LARGE SCALE GENOMIC DNA]</scope>
    <source>
        <strain evidence="2">cv. PA1801</strain>
    </source>
</reference>
<evidence type="ECO:0000313" key="1">
    <source>
        <dbReference type="EMBL" id="KAA3477324.1"/>
    </source>
</evidence>
<dbReference type="AlphaFoldDB" id="A0A5B6W7U3"/>
<dbReference type="PANTHER" id="PTHR35317:SF35">
    <property type="entry name" value="DUF4219 DOMAIN-CONTAINING PROTEIN"/>
    <property type="match status" value="1"/>
</dbReference>
<keyword evidence="2" id="KW-1185">Reference proteome</keyword>
<dbReference type="PANTHER" id="PTHR35317">
    <property type="entry name" value="OS04G0629600 PROTEIN"/>
    <property type="match status" value="1"/>
</dbReference>
<organism evidence="1 2">
    <name type="scientific">Gossypium australe</name>
    <dbReference type="NCBI Taxonomy" id="47621"/>
    <lineage>
        <taxon>Eukaryota</taxon>
        <taxon>Viridiplantae</taxon>
        <taxon>Streptophyta</taxon>
        <taxon>Embryophyta</taxon>
        <taxon>Tracheophyta</taxon>
        <taxon>Spermatophyta</taxon>
        <taxon>Magnoliopsida</taxon>
        <taxon>eudicotyledons</taxon>
        <taxon>Gunneridae</taxon>
        <taxon>Pentapetalae</taxon>
        <taxon>rosids</taxon>
        <taxon>malvids</taxon>
        <taxon>Malvales</taxon>
        <taxon>Malvaceae</taxon>
        <taxon>Malvoideae</taxon>
        <taxon>Gossypium</taxon>
    </lineage>
</organism>
<dbReference type="Pfam" id="PF14223">
    <property type="entry name" value="Retrotran_gag_2"/>
    <property type="match status" value="1"/>
</dbReference>